<protein>
    <submittedName>
        <fullName evidence="4">R3H domain-containing 1 isoform X2</fullName>
    </submittedName>
</protein>
<dbReference type="PANTHER" id="PTHR15672">
    <property type="entry name" value="CAMP-REGULATED PHOSPHOPROTEIN 21 RELATED R3H DOMAIN CONTAINING PROTEIN"/>
    <property type="match status" value="1"/>
</dbReference>
<reference evidence="4 5" key="1">
    <citation type="journal article" date="2018" name="Sci. Rep.">
        <title>Genomic signatures of local adaptation to the degree of environmental predictability in rotifers.</title>
        <authorList>
            <person name="Franch-Gras L."/>
            <person name="Hahn C."/>
            <person name="Garcia-Roger E.M."/>
            <person name="Carmona M.J."/>
            <person name="Serra M."/>
            <person name="Gomez A."/>
        </authorList>
    </citation>
    <scope>NUCLEOTIDE SEQUENCE [LARGE SCALE GENOMIC DNA]</scope>
    <source>
        <strain evidence="4">HYR1</strain>
    </source>
</reference>
<dbReference type="InterPro" id="IPR036867">
    <property type="entry name" value="R3H_dom_sf"/>
</dbReference>
<comment type="caution">
    <text evidence="4">The sequence shown here is derived from an EMBL/GenBank/DDBJ whole genome shotgun (WGS) entry which is preliminary data.</text>
</comment>
<dbReference type="Gene3D" id="3.30.1370.50">
    <property type="entry name" value="R3H-like domain"/>
    <property type="match status" value="1"/>
</dbReference>
<dbReference type="STRING" id="10195.A0A3M7QSV0"/>
<dbReference type="GO" id="GO:0003676">
    <property type="term" value="F:nucleic acid binding"/>
    <property type="evidence" value="ECO:0007669"/>
    <property type="project" value="UniProtKB-UniRule"/>
</dbReference>
<dbReference type="PROSITE" id="PS51061">
    <property type="entry name" value="R3H"/>
    <property type="match status" value="1"/>
</dbReference>
<sequence>MLNSADAASGAPLSAVDPHSSNEAAPSPQLDIKDFIHTQLKENTRDRLFMLNVERDLLNFIKNQKEEYHKFQAMNPYYRMLTHRICEYFGLGHNLDNSKQSVIVFKLAERPTLPSLTFQAVINTSEQKQQVKQASMGSESGSDSSSSNSLTPNSSSNNLAALQETKIEKKQILKRDTNDQENLIRCSHHLILINIFQKMSSTSDSCVPTYYSDDDTSGDASEIEEPRLHLDSIIA</sequence>
<feature type="compositionally biased region" description="Low complexity" evidence="2">
    <location>
        <begin position="135"/>
        <end position="157"/>
    </location>
</feature>
<dbReference type="EMBL" id="REGN01005265">
    <property type="protein sequence ID" value="RNA14059.1"/>
    <property type="molecule type" value="Genomic_DNA"/>
</dbReference>
<dbReference type="SMART" id="SM00393">
    <property type="entry name" value="R3H"/>
    <property type="match status" value="1"/>
</dbReference>
<evidence type="ECO:0000256" key="2">
    <source>
        <dbReference type="SAM" id="MobiDB-lite"/>
    </source>
</evidence>
<evidence type="ECO:0000313" key="5">
    <source>
        <dbReference type="Proteomes" id="UP000276133"/>
    </source>
</evidence>
<dbReference type="AlphaFoldDB" id="A0A3M7QSV0"/>
<feature type="domain" description="R3H" evidence="3">
    <location>
        <begin position="47"/>
        <end position="110"/>
    </location>
</feature>
<organism evidence="4 5">
    <name type="scientific">Brachionus plicatilis</name>
    <name type="common">Marine rotifer</name>
    <name type="synonym">Brachionus muelleri</name>
    <dbReference type="NCBI Taxonomy" id="10195"/>
    <lineage>
        <taxon>Eukaryota</taxon>
        <taxon>Metazoa</taxon>
        <taxon>Spiralia</taxon>
        <taxon>Gnathifera</taxon>
        <taxon>Rotifera</taxon>
        <taxon>Eurotatoria</taxon>
        <taxon>Monogononta</taxon>
        <taxon>Pseudotrocha</taxon>
        <taxon>Ploima</taxon>
        <taxon>Brachionidae</taxon>
        <taxon>Brachionus</taxon>
    </lineage>
</organism>
<evidence type="ECO:0000256" key="1">
    <source>
        <dbReference type="ARBA" id="ARBA00022553"/>
    </source>
</evidence>
<keyword evidence="1" id="KW-0597">Phosphoprotein</keyword>
<name>A0A3M7QSV0_BRAPC</name>
<evidence type="ECO:0000313" key="4">
    <source>
        <dbReference type="EMBL" id="RNA14058.1"/>
    </source>
</evidence>
<dbReference type="CDD" id="cd02642">
    <property type="entry name" value="R3H_encore_like"/>
    <property type="match status" value="1"/>
</dbReference>
<dbReference type="Pfam" id="PF01424">
    <property type="entry name" value="R3H"/>
    <property type="match status" value="1"/>
</dbReference>
<keyword evidence="5" id="KW-1185">Reference proteome</keyword>
<dbReference type="Proteomes" id="UP000276133">
    <property type="component" value="Unassembled WGS sequence"/>
</dbReference>
<evidence type="ECO:0000259" key="3">
    <source>
        <dbReference type="PROSITE" id="PS51061"/>
    </source>
</evidence>
<dbReference type="PANTHER" id="PTHR15672:SF8">
    <property type="entry name" value="PROTEIN ENCORE"/>
    <property type="match status" value="1"/>
</dbReference>
<dbReference type="InterPro" id="IPR001374">
    <property type="entry name" value="R3H_dom"/>
</dbReference>
<gene>
    <name evidence="4" type="ORF">BpHYR1_006901</name>
</gene>
<dbReference type="InterPro" id="IPR051937">
    <property type="entry name" value="R3H_domain_containing"/>
</dbReference>
<feature type="region of interest" description="Disordered" evidence="2">
    <location>
        <begin position="1"/>
        <end position="28"/>
    </location>
</feature>
<dbReference type="SUPFAM" id="SSF82708">
    <property type="entry name" value="R3H domain"/>
    <property type="match status" value="1"/>
</dbReference>
<proteinExistence type="predicted"/>
<dbReference type="EMBL" id="REGN01005265">
    <property type="protein sequence ID" value="RNA14058.1"/>
    <property type="molecule type" value="Genomic_DNA"/>
</dbReference>
<feature type="region of interest" description="Disordered" evidence="2">
    <location>
        <begin position="129"/>
        <end position="157"/>
    </location>
</feature>
<accession>A0A3M7QSV0</accession>